<evidence type="ECO:0008006" key="4">
    <source>
        <dbReference type="Google" id="ProtNLM"/>
    </source>
</evidence>
<dbReference type="InterPro" id="IPR018247">
    <property type="entry name" value="EF_Hand_1_Ca_BS"/>
</dbReference>
<keyword evidence="3" id="KW-1185">Reference proteome</keyword>
<feature type="transmembrane region" description="Helical" evidence="1">
    <location>
        <begin position="273"/>
        <end position="295"/>
    </location>
</feature>
<evidence type="ECO:0000313" key="3">
    <source>
        <dbReference type="Proteomes" id="UP000826722"/>
    </source>
</evidence>
<keyword evidence="1" id="KW-1133">Transmembrane helix</keyword>
<reference evidence="2" key="1">
    <citation type="journal article" date="2021" name="Arch. Microbiol.">
        <title>Methyloradius palustris gen. nov., sp. nov., a methanol-oxidizing bacterium isolated from snow.</title>
        <authorList>
            <person name="Miyadera T."/>
            <person name="Kojima H."/>
            <person name="Fukui M."/>
        </authorList>
    </citation>
    <scope>NUCLEOTIDE SEQUENCE</scope>
    <source>
        <strain evidence="2">Zm11</strain>
    </source>
</reference>
<dbReference type="PROSITE" id="PS00018">
    <property type="entry name" value="EF_HAND_1"/>
    <property type="match status" value="1"/>
</dbReference>
<accession>A0A8D5G1C0</accession>
<dbReference type="KEGG" id="mpau:ZMTM_01090"/>
<protein>
    <recommendedName>
        <fullName evidence="4">RING-type E3 ubiquitin transferase</fullName>
    </recommendedName>
</protein>
<proteinExistence type="predicted"/>
<evidence type="ECO:0000256" key="1">
    <source>
        <dbReference type="SAM" id="Phobius"/>
    </source>
</evidence>
<dbReference type="Proteomes" id="UP000826722">
    <property type="component" value="Chromosome"/>
</dbReference>
<dbReference type="EMBL" id="AP024110">
    <property type="protein sequence ID" value="BCM23850.1"/>
    <property type="molecule type" value="Genomic_DNA"/>
</dbReference>
<name>A0A8D5G1C0_9PROT</name>
<evidence type="ECO:0000313" key="2">
    <source>
        <dbReference type="EMBL" id="BCM23850.1"/>
    </source>
</evidence>
<dbReference type="AlphaFoldDB" id="A0A8D5G1C0"/>
<feature type="transmembrane region" description="Helical" evidence="1">
    <location>
        <begin position="32"/>
        <end position="50"/>
    </location>
</feature>
<sequence length="305" mass="34096">MFSGIRGYYVEGLTASSHFGLFYIAIHSKERMVWVGCLALMAVISFFAWVSNYRRSRLVSDTPISRIASAAQGYVELSGRASVDRDNLIASPLSGTSCIWYRYWVYTKNSKDGWVQSDHGVSSSTFEINDGSGKCQIDPDNAEVIGPDRKTTYDGGYKNVEELLYGGGIIYALGEFTTVGGANSTLDLKQDVSELLASWKQNPVALKQRFDLDKNGEIDMREWELARREAVKEVTMQHREIRSQSGVNVIRAPRDGRVFILSSLSPDKLKSRFLLWGALHLSILIAAATASFWLWQGHYVQGLLN</sequence>
<keyword evidence="1" id="KW-0472">Membrane</keyword>
<dbReference type="RefSeq" id="WP_221764429.1">
    <property type="nucleotide sequence ID" value="NZ_AP024110.1"/>
</dbReference>
<feature type="transmembrane region" description="Helical" evidence="1">
    <location>
        <begin position="7"/>
        <end position="26"/>
    </location>
</feature>
<gene>
    <name evidence="2" type="ORF">ZMTM_01090</name>
</gene>
<organism evidence="2 3">
    <name type="scientific">Methyloradius palustris</name>
    <dbReference type="NCBI Taxonomy" id="2778876"/>
    <lineage>
        <taxon>Bacteria</taxon>
        <taxon>Pseudomonadati</taxon>
        <taxon>Pseudomonadota</taxon>
        <taxon>Betaproteobacteria</taxon>
        <taxon>Nitrosomonadales</taxon>
        <taxon>Methylophilaceae</taxon>
        <taxon>Methyloradius</taxon>
    </lineage>
</organism>
<keyword evidence="1" id="KW-0812">Transmembrane</keyword>